<dbReference type="EMBL" id="JAFIRN010000005">
    <property type="protein sequence ID" value="KAG5848109.1"/>
    <property type="molecule type" value="Genomic_DNA"/>
</dbReference>
<keyword evidence="2" id="KW-1185">Reference proteome</keyword>
<reference evidence="1" key="1">
    <citation type="submission" date="2021-01" db="EMBL/GenBank/DDBJ databases">
        <title>A chromosome-scale assembly of European eel, Anguilla anguilla.</title>
        <authorList>
            <person name="Henkel C."/>
            <person name="Jong-Raadsen S.A."/>
            <person name="Dufour S."/>
            <person name="Weltzien F.-A."/>
            <person name="Palstra A.P."/>
            <person name="Pelster B."/>
            <person name="Spaink H.P."/>
            <person name="Van Den Thillart G.E."/>
            <person name="Jansen H."/>
            <person name="Zahm M."/>
            <person name="Klopp C."/>
            <person name="Cedric C."/>
            <person name="Louis A."/>
            <person name="Berthelot C."/>
            <person name="Parey E."/>
            <person name="Roest Crollius H."/>
            <person name="Montfort J."/>
            <person name="Robinson-Rechavi M."/>
            <person name="Bucao C."/>
            <person name="Bouchez O."/>
            <person name="Gislard M."/>
            <person name="Lluch J."/>
            <person name="Milhes M."/>
            <person name="Lampietro C."/>
            <person name="Lopez Roques C."/>
            <person name="Donnadieu C."/>
            <person name="Braasch I."/>
            <person name="Desvignes T."/>
            <person name="Postlethwait J."/>
            <person name="Bobe J."/>
            <person name="Guiguen Y."/>
            <person name="Dirks R."/>
        </authorList>
    </citation>
    <scope>NUCLEOTIDE SEQUENCE</scope>
    <source>
        <strain evidence="1">Tag_6206</strain>
        <tissue evidence="1">Liver</tissue>
    </source>
</reference>
<gene>
    <name evidence="1" type="ORF">ANANG_G00094910</name>
</gene>
<accession>A0A9D3MG81</accession>
<evidence type="ECO:0000313" key="1">
    <source>
        <dbReference type="EMBL" id="KAG5848109.1"/>
    </source>
</evidence>
<organism evidence="1 2">
    <name type="scientific">Anguilla anguilla</name>
    <name type="common">European freshwater eel</name>
    <name type="synonym">Muraena anguilla</name>
    <dbReference type="NCBI Taxonomy" id="7936"/>
    <lineage>
        <taxon>Eukaryota</taxon>
        <taxon>Metazoa</taxon>
        <taxon>Chordata</taxon>
        <taxon>Craniata</taxon>
        <taxon>Vertebrata</taxon>
        <taxon>Euteleostomi</taxon>
        <taxon>Actinopterygii</taxon>
        <taxon>Neopterygii</taxon>
        <taxon>Teleostei</taxon>
        <taxon>Anguilliformes</taxon>
        <taxon>Anguillidae</taxon>
        <taxon>Anguilla</taxon>
    </lineage>
</organism>
<dbReference type="Proteomes" id="UP001044222">
    <property type="component" value="Unassembled WGS sequence"/>
</dbReference>
<name>A0A9D3MG81_ANGAN</name>
<dbReference type="AlphaFoldDB" id="A0A9D3MG81"/>
<proteinExistence type="predicted"/>
<protein>
    <submittedName>
        <fullName evidence="1">Uncharacterized protein</fullName>
    </submittedName>
</protein>
<comment type="caution">
    <text evidence="1">The sequence shown here is derived from an EMBL/GenBank/DDBJ whole genome shotgun (WGS) entry which is preliminary data.</text>
</comment>
<sequence length="86" mass="9039">MGRESRCALVRYTSGVLWSGVPQVCSGQVCLRCALVRYTSGVLWSGVPQVCSGQVCHTHTHTHTGRCVNGSAGSSVCAVWAESAAQ</sequence>
<evidence type="ECO:0000313" key="2">
    <source>
        <dbReference type="Proteomes" id="UP001044222"/>
    </source>
</evidence>